<keyword evidence="2" id="KW-1185">Reference proteome</keyword>
<dbReference type="Proteomes" id="UP000281553">
    <property type="component" value="Unassembled WGS sequence"/>
</dbReference>
<evidence type="ECO:0000313" key="2">
    <source>
        <dbReference type="Proteomes" id="UP000281553"/>
    </source>
</evidence>
<name>A0A3P7LS36_DIBLA</name>
<dbReference type="Gene3D" id="1.20.1420.10">
    <property type="entry name" value="Talin, central domain"/>
    <property type="match status" value="1"/>
</dbReference>
<dbReference type="GO" id="GO:0005737">
    <property type="term" value="C:cytoplasm"/>
    <property type="evidence" value="ECO:0007669"/>
    <property type="project" value="TreeGrafter"/>
</dbReference>
<dbReference type="OrthoDB" id="6270331at2759"/>
<evidence type="ECO:0000313" key="1">
    <source>
        <dbReference type="EMBL" id="VDN09061.1"/>
    </source>
</evidence>
<dbReference type="GO" id="GO:0005886">
    <property type="term" value="C:plasma membrane"/>
    <property type="evidence" value="ECO:0007669"/>
    <property type="project" value="TreeGrafter"/>
</dbReference>
<dbReference type="GO" id="GO:0098609">
    <property type="term" value="P:cell-cell adhesion"/>
    <property type="evidence" value="ECO:0007669"/>
    <property type="project" value="TreeGrafter"/>
</dbReference>
<proteinExistence type="predicted"/>
<dbReference type="GO" id="GO:0005925">
    <property type="term" value="C:focal adhesion"/>
    <property type="evidence" value="ECO:0007669"/>
    <property type="project" value="TreeGrafter"/>
</dbReference>
<dbReference type="AlphaFoldDB" id="A0A3P7LS36"/>
<dbReference type="GO" id="GO:0005178">
    <property type="term" value="F:integrin binding"/>
    <property type="evidence" value="ECO:0007669"/>
    <property type="project" value="TreeGrafter"/>
</dbReference>
<accession>A0A3P7LS36</accession>
<dbReference type="PANTHER" id="PTHR19981:SF1">
    <property type="entry name" value="RHEA, ISOFORM B"/>
    <property type="match status" value="1"/>
</dbReference>
<protein>
    <submittedName>
        <fullName evidence="1">Uncharacterized protein</fullName>
    </submittedName>
</protein>
<sequence>MDRRRAGERFSLTIRGADDFGHEAHDNFISIRESINRAADALVEDTRSLVSGAGEDQNRLAGSTQLAVRNISQLAEVVKEGAAILGPGQLDNQVALLQGAKETAVSVRTLFLTASQLHGRQKSDPVYEDLRASGDPDMNQCGSASTLLSTTSLVSRYMAPEDLSRAVAGPMQLVVSKTMLASSTRRQDDGLTAANTARHALLDLVQAYKVGSHLLCLAVMSHIKQILAWD</sequence>
<dbReference type="PANTHER" id="PTHR19981">
    <property type="entry name" value="TALIN"/>
    <property type="match status" value="1"/>
</dbReference>
<gene>
    <name evidence="1" type="ORF">DILT_LOCUS4892</name>
</gene>
<organism evidence="1 2">
    <name type="scientific">Dibothriocephalus latus</name>
    <name type="common">Fish tapeworm</name>
    <name type="synonym">Diphyllobothrium latum</name>
    <dbReference type="NCBI Taxonomy" id="60516"/>
    <lineage>
        <taxon>Eukaryota</taxon>
        <taxon>Metazoa</taxon>
        <taxon>Spiralia</taxon>
        <taxon>Lophotrochozoa</taxon>
        <taxon>Platyhelminthes</taxon>
        <taxon>Cestoda</taxon>
        <taxon>Eucestoda</taxon>
        <taxon>Diphyllobothriidea</taxon>
        <taxon>Diphyllobothriidae</taxon>
        <taxon>Dibothriocephalus</taxon>
    </lineage>
</organism>
<dbReference type="GO" id="GO:0030036">
    <property type="term" value="P:actin cytoskeleton organization"/>
    <property type="evidence" value="ECO:0007669"/>
    <property type="project" value="TreeGrafter"/>
</dbReference>
<reference evidence="1 2" key="1">
    <citation type="submission" date="2018-11" db="EMBL/GenBank/DDBJ databases">
        <authorList>
            <consortium name="Pathogen Informatics"/>
        </authorList>
    </citation>
    <scope>NUCLEOTIDE SEQUENCE [LARGE SCALE GENOMIC DNA]</scope>
</reference>
<dbReference type="EMBL" id="UYRU01046326">
    <property type="protein sequence ID" value="VDN09061.1"/>
    <property type="molecule type" value="Genomic_DNA"/>
</dbReference>